<sequence length="194" mass="22012">MVIMQYALVDALERKFLLDALEFGVLKDWKENPVKELPDIDESAHPFHVCYGGYLLNPGVSDSDISRKIKDQTGFWLAAIDDTRMDCHSIAYYDIHTLPVISCGHQKIVPFAALIKADECIISKIASYSGFAVTAFLRIKDQDIATNILNREGIFSFNGCERRFRHPVSEDNWQQAVSEERAIRCAKRLIQCKG</sequence>
<organism evidence="1">
    <name type="scientific">Escherichia coli</name>
    <dbReference type="NCBI Taxonomy" id="562"/>
    <lineage>
        <taxon>Bacteria</taxon>
        <taxon>Pseudomonadati</taxon>
        <taxon>Pseudomonadota</taxon>
        <taxon>Gammaproteobacteria</taxon>
        <taxon>Enterobacterales</taxon>
        <taxon>Enterobacteriaceae</taxon>
        <taxon>Escherichia</taxon>
    </lineage>
</organism>
<keyword evidence="1" id="KW-0614">Plasmid</keyword>
<reference evidence="1" key="1">
    <citation type="journal article" date="2015" name="Antimicrob. Agents Chemother.">
        <title>Complete Nucleotide Sequence of cfr-Carrying IncX4 Plasmid pSD11 from Escherichia coli.</title>
        <authorList>
            <person name="Sun J."/>
            <person name="Deng H."/>
            <person name="Li L."/>
            <person name="Chen M.Y."/>
            <person name="Fang L.X."/>
            <person name="Yang Q.E."/>
            <person name="Liu Y.H."/>
            <person name="Liao X.P."/>
        </authorList>
    </citation>
    <scope>NUCLEOTIDE SEQUENCE</scope>
    <source>
        <strain evidence="1">8ZG6D</strain>
        <plasmid evidence="1">pSD11</plasmid>
    </source>
</reference>
<evidence type="ECO:0008006" key="2">
    <source>
        <dbReference type="Google" id="ProtNLM"/>
    </source>
</evidence>
<evidence type="ECO:0000313" key="1">
    <source>
        <dbReference type="EMBL" id="AIY22809.1"/>
    </source>
</evidence>
<protein>
    <recommendedName>
        <fullName evidence="2">DNA topoisomerase III</fullName>
    </recommendedName>
</protein>
<proteinExistence type="predicted"/>
<accession>A0A0A1E4I7</accession>
<name>A0A0A1E4I7_ECOLX</name>
<dbReference type="EMBL" id="KM212169">
    <property type="protein sequence ID" value="AIY22809.1"/>
    <property type="molecule type" value="Genomic_DNA"/>
</dbReference>
<geneLocation type="plasmid" evidence="1">
    <name>pSD11</name>
</geneLocation>
<dbReference type="AlphaFoldDB" id="A0A0A1E4I7"/>
<reference evidence="1" key="2">
    <citation type="journal article" date="2015" name="Antimicrob. Agents Chemother.">
        <title>Dissemination and characterization of cfr-carrying plasmid in Escherichia coli of animal origin.</title>
        <authorList>
            <person name="Deng H."/>
            <person name="Liu Y."/>
        </authorList>
    </citation>
    <scope>NUCLEOTIDE SEQUENCE</scope>
    <source>
        <strain evidence="1">8ZG6D</strain>
        <plasmid evidence="1">pSD11</plasmid>
    </source>
</reference>